<dbReference type="CDD" id="cd03192">
    <property type="entry name" value="GST_C_Sigma_like"/>
    <property type="match status" value="1"/>
</dbReference>
<dbReference type="PROSITE" id="PS50404">
    <property type="entry name" value="GST_NTER"/>
    <property type="match status" value="1"/>
</dbReference>
<dbReference type="PANTHER" id="PTHR11571">
    <property type="entry name" value="GLUTATHIONE S-TRANSFERASE"/>
    <property type="match status" value="1"/>
</dbReference>
<proteinExistence type="predicted"/>
<keyword evidence="4" id="KW-1185">Reference proteome</keyword>
<dbReference type="InterPro" id="IPR004045">
    <property type="entry name" value="Glutathione_S-Trfase_N"/>
</dbReference>
<dbReference type="FunFam" id="3.40.30.10:FF:000189">
    <property type="entry name" value="Glutathione S-Transferase"/>
    <property type="match status" value="1"/>
</dbReference>
<comment type="caution">
    <text evidence="3">The sequence shown here is derived from an EMBL/GenBank/DDBJ whole genome shotgun (WGS) entry which is preliminary data.</text>
</comment>
<evidence type="ECO:0000259" key="1">
    <source>
        <dbReference type="PROSITE" id="PS50404"/>
    </source>
</evidence>
<sequence>MPTYKLIYFDLRGRAEPARMMFELAGVDYEDKRIPFGGEEWKQLKPTIGLGQLPVLEVDGKELPQTEAIFRYLAREHGFEPSSSWDRALVDVVNETVEDIGPGMIKVFEEKDPGKKPHLNNLEKLLKQNNGGTGWFVGDKITLADVHAFGMLHDGIPPLIGADPGDLSYMKGQELLKAFIERFKSEPKIADWLKRRPKTPF</sequence>
<dbReference type="EMBL" id="JAIZAY010000021">
    <property type="protein sequence ID" value="KAJ8021995.1"/>
    <property type="molecule type" value="Genomic_DNA"/>
</dbReference>
<dbReference type="CDD" id="cd03039">
    <property type="entry name" value="GST_N_Sigma_like"/>
    <property type="match status" value="1"/>
</dbReference>
<dbReference type="Proteomes" id="UP001152320">
    <property type="component" value="Chromosome 21"/>
</dbReference>
<dbReference type="SUPFAM" id="SSF47616">
    <property type="entry name" value="GST C-terminal domain-like"/>
    <property type="match status" value="1"/>
</dbReference>
<dbReference type="SFLD" id="SFLDS00019">
    <property type="entry name" value="Glutathione_Transferase_(cytos"/>
    <property type="match status" value="1"/>
</dbReference>
<reference evidence="3" key="1">
    <citation type="submission" date="2021-10" db="EMBL/GenBank/DDBJ databases">
        <title>Tropical sea cucumber genome reveals ecological adaptation and Cuvierian tubules defense mechanism.</title>
        <authorList>
            <person name="Chen T."/>
        </authorList>
    </citation>
    <scope>NUCLEOTIDE SEQUENCE</scope>
    <source>
        <strain evidence="3">Nanhai2018</strain>
        <tissue evidence="3">Muscle</tissue>
    </source>
</reference>
<name>A0A9Q1BCX2_HOLLE</name>
<dbReference type="InterPro" id="IPR040079">
    <property type="entry name" value="Glutathione_S-Trfase"/>
</dbReference>
<dbReference type="InterPro" id="IPR036249">
    <property type="entry name" value="Thioredoxin-like_sf"/>
</dbReference>
<protein>
    <submittedName>
        <fullName evidence="3">S-crystallin SL11</fullName>
    </submittedName>
</protein>
<dbReference type="SFLD" id="SFLDG01205">
    <property type="entry name" value="AMPS.1"/>
    <property type="match status" value="1"/>
</dbReference>
<feature type="domain" description="GST C-terminal" evidence="2">
    <location>
        <begin position="59"/>
        <end position="201"/>
    </location>
</feature>
<dbReference type="InterPro" id="IPR050213">
    <property type="entry name" value="GST_superfamily"/>
</dbReference>
<dbReference type="GO" id="GO:0006749">
    <property type="term" value="P:glutathione metabolic process"/>
    <property type="evidence" value="ECO:0007669"/>
    <property type="project" value="TreeGrafter"/>
</dbReference>
<evidence type="ECO:0000313" key="3">
    <source>
        <dbReference type="EMBL" id="KAJ8021995.1"/>
    </source>
</evidence>
<dbReference type="InterPro" id="IPR004046">
    <property type="entry name" value="GST_C"/>
</dbReference>
<feature type="domain" description="GST N-terminal" evidence="1">
    <location>
        <begin position="2"/>
        <end position="81"/>
    </location>
</feature>
<dbReference type="PANTHER" id="PTHR11571:SF150">
    <property type="entry name" value="GLUTATHIONE S-TRANSFERASE"/>
    <property type="match status" value="1"/>
</dbReference>
<dbReference type="PROSITE" id="PS50405">
    <property type="entry name" value="GST_CTER"/>
    <property type="match status" value="1"/>
</dbReference>
<gene>
    <name evidence="3" type="ORF">HOLleu_39356</name>
</gene>
<dbReference type="SUPFAM" id="SSF52833">
    <property type="entry name" value="Thioredoxin-like"/>
    <property type="match status" value="1"/>
</dbReference>
<evidence type="ECO:0000259" key="2">
    <source>
        <dbReference type="PROSITE" id="PS50405"/>
    </source>
</evidence>
<organism evidence="3 4">
    <name type="scientific">Holothuria leucospilota</name>
    <name type="common">Black long sea cucumber</name>
    <name type="synonym">Mertensiothuria leucospilota</name>
    <dbReference type="NCBI Taxonomy" id="206669"/>
    <lineage>
        <taxon>Eukaryota</taxon>
        <taxon>Metazoa</taxon>
        <taxon>Echinodermata</taxon>
        <taxon>Eleutherozoa</taxon>
        <taxon>Echinozoa</taxon>
        <taxon>Holothuroidea</taxon>
        <taxon>Aspidochirotacea</taxon>
        <taxon>Aspidochirotida</taxon>
        <taxon>Holothuriidae</taxon>
        <taxon>Holothuria</taxon>
    </lineage>
</organism>
<dbReference type="Pfam" id="PF14497">
    <property type="entry name" value="GST_C_3"/>
    <property type="match status" value="1"/>
</dbReference>
<dbReference type="GO" id="GO:0004364">
    <property type="term" value="F:glutathione transferase activity"/>
    <property type="evidence" value="ECO:0007669"/>
    <property type="project" value="TreeGrafter"/>
</dbReference>
<dbReference type="OrthoDB" id="414243at2759"/>
<evidence type="ECO:0000313" key="4">
    <source>
        <dbReference type="Proteomes" id="UP001152320"/>
    </source>
</evidence>
<dbReference type="Pfam" id="PF02798">
    <property type="entry name" value="GST_N"/>
    <property type="match status" value="1"/>
</dbReference>
<accession>A0A9Q1BCX2</accession>
<dbReference type="Gene3D" id="1.20.1050.130">
    <property type="match status" value="1"/>
</dbReference>
<dbReference type="AlphaFoldDB" id="A0A9Q1BCX2"/>
<dbReference type="InterPro" id="IPR010987">
    <property type="entry name" value="Glutathione-S-Trfase_C-like"/>
</dbReference>
<dbReference type="InterPro" id="IPR036282">
    <property type="entry name" value="Glutathione-S-Trfase_C_sf"/>
</dbReference>
<dbReference type="SFLD" id="SFLDG00363">
    <property type="entry name" value="AMPS_(cytGST):_Alpha-__Mu-__Pi"/>
    <property type="match status" value="1"/>
</dbReference>